<feature type="domain" description="MotA/TolQ/ExbB proton channel" evidence="11">
    <location>
        <begin position="348"/>
        <end position="465"/>
    </location>
</feature>
<comment type="subcellular location">
    <subcellularLocation>
        <location evidence="1">Cell membrane</location>
        <topology evidence="1">Multi-pass membrane protein</topology>
    </subcellularLocation>
    <subcellularLocation>
        <location evidence="6">Membrane</location>
        <topology evidence="6">Multi-pass membrane protein</topology>
    </subcellularLocation>
</comment>
<dbReference type="STRING" id="44576.SAMN05421881_100863"/>
<reference evidence="12 13" key="1">
    <citation type="submission" date="2016-10" db="EMBL/GenBank/DDBJ databases">
        <authorList>
            <person name="de Groot N.N."/>
        </authorList>
    </citation>
    <scope>NUCLEOTIDE SEQUENCE [LARGE SCALE GENOMIC DNA]</scope>
    <source>
        <strain evidence="12 13">Nm1</strain>
    </source>
</reference>
<dbReference type="Proteomes" id="UP000198640">
    <property type="component" value="Unassembled WGS sequence"/>
</dbReference>
<dbReference type="Pfam" id="PF01618">
    <property type="entry name" value="MotA_ExbB"/>
    <property type="match status" value="1"/>
</dbReference>
<feature type="chain" id="PRO_5011490460" evidence="10">
    <location>
        <begin position="26"/>
        <end position="509"/>
    </location>
</feature>
<dbReference type="GO" id="GO:0005886">
    <property type="term" value="C:plasma membrane"/>
    <property type="evidence" value="ECO:0007669"/>
    <property type="project" value="UniProtKB-SubCell"/>
</dbReference>
<feature type="signal peptide" evidence="10">
    <location>
        <begin position="1"/>
        <end position="25"/>
    </location>
</feature>
<sequence>MIRATQLLICYLTLCWLPASILAQSKIEQPSEQGSTQALAPGAKPAAKQVNAPATPSDAETLAAAYKREFAFLAEQKRELNNRLREFRARTGQTEQSLRQRISMLERENLSQANQEDNLRTQLTAAEHKEESLHERSELLEMTYSQANSTLKKYQRALDKQAAFVDGGEDGKLSLVFAMAHDLLKDLSAVRKTRDKFFLLDGTETDGQIIHIGNIAAYGVSNQGSGILVPAGNNRYRIWAEPAADIAEGLLNGNRPPLLKMYLYESRERAIDITTEKSVMEIIDSGGLIGWVIVALGLLVVILVVVRTVILYSKNAQAKAIRIETLRLLADQQVEQALNYCQRQTGPFARLLAAIMTHAKAERDHLEDVISETLLHESAPLNRFGATILVIATISPLLGLLGTVTGMISTFDIITEFGTGDPKLLSGGISIALVTTQLGLIVAIPAVLVATMLNSWAETIKRELEETALKASNLVLGNVPQATPAASPDISRQTDEDALAGGAMGYSAV</sequence>
<dbReference type="RefSeq" id="WP_090412132.1">
    <property type="nucleotide sequence ID" value="NZ_FNOY01000008.1"/>
</dbReference>
<keyword evidence="3 9" id="KW-0812">Transmembrane</keyword>
<organism evidence="12 13">
    <name type="scientific">Nitrosomonas halophila</name>
    <dbReference type="NCBI Taxonomy" id="44576"/>
    <lineage>
        <taxon>Bacteria</taxon>
        <taxon>Pseudomonadati</taxon>
        <taxon>Pseudomonadota</taxon>
        <taxon>Betaproteobacteria</taxon>
        <taxon>Nitrosomonadales</taxon>
        <taxon>Nitrosomonadaceae</taxon>
        <taxon>Nitrosomonas</taxon>
    </lineage>
</organism>
<evidence type="ECO:0000313" key="13">
    <source>
        <dbReference type="Proteomes" id="UP000198640"/>
    </source>
</evidence>
<keyword evidence="4 9" id="KW-1133">Transmembrane helix</keyword>
<dbReference type="InterPro" id="IPR002898">
    <property type="entry name" value="MotA_ExbB_proton_chnl"/>
</dbReference>
<evidence type="ECO:0000256" key="7">
    <source>
        <dbReference type="SAM" id="Coils"/>
    </source>
</evidence>
<evidence type="ECO:0000256" key="4">
    <source>
        <dbReference type="ARBA" id="ARBA00022989"/>
    </source>
</evidence>
<accession>A0A1H3EKJ4</accession>
<feature type="region of interest" description="Disordered" evidence="8">
    <location>
        <begin position="33"/>
        <end position="55"/>
    </location>
</feature>
<dbReference type="PANTHER" id="PTHR30625:SF11">
    <property type="entry name" value="MOTA_TOLQ_EXBB PROTON CHANNEL DOMAIN-CONTAINING PROTEIN"/>
    <property type="match status" value="1"/>
</dbReference>
<feature type="coiled-coil region" evidence="7">
    <location>
        <begin position="63"/>
        <end position="90"/>
    </location>
</feature>
<dbReference type="GO" id="GO:0017038">
    <property type="term" value="P:protein import"/>
    <property type="evidence" value="ECO:0007669"/>
    <property type="project" value="TreeGrafter"/>
</dbReference>
<evidence type="ECO:0000256" key="5">
    <source>
        <dbReference type="ARBA" id="ARBA00023136"/>
    </source>
</evidence>
<evidence type="ECO:0000313" key="12">
    <source>
        <dbReference type="EMBL" id="SDX79110.1"/>
    </source>
</evidence>
<feature type="transmembrane region" description="Helical" evidence="9">
    <location>
        <begin position="288"/>
        <end position="312"/>
    </location>
</feature>
<keyword evidence="10" id="KW-0732">Signal</keyword>
<evidence type="ECO:0000256" key="8">
    <source>
        <dbReference type="SAM" id="MobiDB-lite"/>
    </source>
</evidence>
<evidence type="ECO:0000256" key="10">
    <source>
        <dbReference type="SAM" id="SignalP"/>
    </source>
</evidence>
<name>A0A1H3EKJ4_9PROT</name>
<keyword evidence="7" id="KW-0175">Coiled coil</keyword>
<protein>
    <submittedName>
        <fullName evidence="12">Biopolymer transport protein ExbB</fullName>
    </submittedName>
</protein>
<dbReference type="OrthoDB" id="4045at2"/>
<dbReference type="AlphaFoldDB" id="A0A1H3EKJ4"/>
<feature type="transmembrane region" description="Helical" evidence="9">
    <location>
        <begin position="428"/>
        <end position="453"/>
    </location>
</feature>
<keyword evidence="13" id="KW-1185">Reference proteome</keyword>
<feature type="transmembrane region" description="Helical" evidence="9">
    <location>
        <begin position="384"/>
        <end position="408"/>
    </location>
</feature>
<keyword evidence="5 9" id="KW-0472">Membrane</keyword>
<comment type="similarity">
    <text evidence="6">Belongs to the exbB/tolQ family.</text>
</comment>
<evidence type="ECO:0000256" key="3">
    <source>
        <dbReference type="ARBA" id="ARBA00022692"/>
    </source>
</evidence>
<evidence type="ECO:0000256" key="6">
    <source>
        <dbReference type="RuleBase" id="RU004057"/>
    </source>
</evidence>
<evidence type="ECO:0000259" key="11">
    <source>
        <dbReference type="Pfam" id="PF01618"/>
    </source>
</evidence>
<dbReference type="EMBL" id="FNOY01000008">
    <property type="protein sequence ID" value="SDX79110.1"/>
    <property type="molecule type" value="Genomic_DNA"/>
</dbReference>
<keyword evidence="6" id="KW-0653">Protein transport</keyword>
<dbReference type="PANTHER" id="PTHR30625">
    <property type="entry name" value="PROTEIN TOLQ"/>
    <property type="match status" value="1"/>
</dbReference>
<evidence type="ECO:0000256" key="9">
    <source>
        <dbReference type="SAM" id="Phobius"/>
    </source>
</evidence>
<proteinExistence type="inferred from homology"/>
<evidence type="ECO:0000256" key="1">
    <source>
        <dbReference type="ARBA" id="ARBA00004651"/>
    </source>
</evidence>
<dbReference type="InterPro" id="IPR050790">
    <property type="entry name" value="ExbB/TolQ_transport"/>
</dbReference>
<evidence type="ECO:0000256" key="2">
    <source>
        <dbReference type="ARBA" id="ARBA00022475"/>
    </source>
</evidence>
<keyword evidence="6" id="KW-0813">Transport</keyword>
<keyword evidence="2" id="KW-1003">Cell membrane</keyword>
<gene>
    <name evidence="12" type="ORF">SAMN05421881_100863</name>
</gene>